<dbReference type="CDD" id="cd02037">
    <property type="entry name" value="Mrp_NBP35"/>
    <property type="match status" value="1"/>
</dbReference>
<evidence type="ECO:0000313" key="8">
    <source>
        <dbReference type="Proteomes" id="UP000070483"/>
    </source>
</evidence>
<dbReference type="GO" id="GO:0051536">
    <property type="term" value="F:iron-sulfur cluster binding"/>
    <property type="evidence" value="ECO:0007669"/>
    <property type="project" value="UniProtKB-UniRule"/>
</dbReference>
<dbReference type="Pfam" id="PF10609">
    <property type="entry name" value="ParA"/>
    <property type="match status" value="1"/>
</dbReference>
<dbReference type="GO" id="GO:0046872">
    <property type="term" value="F:metal ion binding"/>
    <property type="evidence" value="ECO:0007669"/>
    <property type="project" value="UniProtKB-KW"/>
</dbReference>
<evidence type="ECO:0000256" key="4">
    <source>
        <dbReference type="ARBA" id="ARBA00023004"/>
    </source>
</evidence>
<sequence length="270" mass="29396">MQTNPALAERKQKIDSNMSKIKHKIVVMSGKGGVGKTTTSVNLAFGLSLRGYKVGILDADLHGPNIPIMFGKEGVKLSKISKPLEITENLHISSLSFFVPDNSPVVWKGPQKITAIMEMLEGIKWGEIDYLIVDLPPGTGDETLGIAQNIGTDSKAIIVTTPQKVSLLDSTRSINFARLINLDVLGVIENMSGFICPDCQKEVNIFKKGGAEKMAQEKKTDFLGSIPLDGNIVESSDNGLPFISNDSLAARRMNDILTKVIEKTEKENEK</sequence>
<keyword evidence="5 6" id="KW-0411">Iron-sulfur</keyword>
<dbReference type="EMBL" id="LSDD01000089">
    <property type="protein sequence ID" value="KXB65466.1"/>
    <property type="molecule type" value="Genomic_DNA"/>
</dbReference>
<keyword evidence="3 6" id="KW-0067">ATP-binding</keyword>
<organism evidence="7 8">
    <name type="scientific">Leptotrichia wadei</name>
    <dbReference type="NCBI Taxonomy" id="157687"/>
    <lineage>
        <taxon>Bacteria</taxon>
        <taxon>Fusobacteriati</taxon>
        <taxon>Fusobacteriota</taxon>
        <taxon>Fusobacteriia</taxon>
        <taxon>Fusobacteriales</taxon>
        <taxon>Leptotrichiaceae</taxon>
        <taxon>Leptotrichia</taxon>
    </lineage>
</organism>
<dbReference type="InterPro" id="IPR033756">
    <property type="entry name" value="YlxH/NBP35"/>
</dbReference>
<dbReference type="AlphaFoldDB" id="A0A134ACM9"/>
<evidence type="ECO:0000256" key="6">
    <source>
        <dbReference type="HAMAP-Rule" id="MF_02040"/>
    </source>
</evidence>
<dbReference type="PROSITE" id="PS01215">
    <property type="entry name" value="MRP"/>
    <property type="match status" value="1"/>
</dbReference>
<reference evidence="8" key="1">
    <citation type="submission" date="2016-01" db="EMBL/GenBank/DDBJ databases">
        <authorList>
            <person name="Mitreva M."/>
            <person name="Pepin K.H."/>
            <person name="Mihindukulasuriya K.A."/>
            <person name="Fulton R."/>
            <person name="Fronick C."/>
            <person name="O'Laughlin M."/>
            <person name="Miner T."/>
            <person name="Herter B."/>
            <person name="Rosa B.A."/>
            <person name="Cordes M."/>
            <person name="Tomlinson C."/>
            <person name="Wollam A."/>
            <person name="Palsikar V.B."/>
            <person name="Mardis E.R."/>
            <person name="Wilson R.K."/>
        </authorList>
    </citation>
    <scope>NUCLEOTIDE SEQUENCE [LARGE SCALE GENOMIC DNA]</scope>
    <source>
        <strain evidence="8">KA00185</strain>
    </source>
</reference>
<keyword evidence="4 6" id="KW-0408">Iron</keyword>
<dbReference type="GO" id="GO:0140663">
    <property type="term" value="F:ATP-dependent FeS chaperone activity"/>
    <property type="evidence" value="ECO:0007669"/>
    <property type="project" value="InterPro"/>
</dbReference>
<name>A0A134ACM9_9FUSO</name>
<gene>
    <name evidence="7" type="ORF">HMPREF3180_01145</name>
</gene>
<protein>
    <recommendedName>
        <fullName evidence="6">Iron-sulfur cluster carrier protein</fullName>
    </recommendedName>
</protein>
<comment type="similarity">
    <text evidence="6">Belongs to the Mrp/NBP35 ATP-binding proteins family.</text>
</comment>
<keyword evidence="1 6" id="KW-0479">Metal-binding</keyword>
<keyword evidence="6" id="KW-0378">Hydrolase</keyword>
<comment type="caution">
    <text evidence="7">The sequence shown here is derived from an EMBL/GenBank/DDBJ whole genome shotgun (WGS) entry which is preliminary data.</text>
</comment>
<evidence type="ECO:0000313" key="7">
    <source>
        <dbReference type="EMBL" id="KXB65466.1"/>
    </source>
</evidence>
<evidence type="ECO:0000256" key="3">
    <source>
        <dbReference type="ARBA" id="ARBA00022840"/>
    </source>
</evidence>
<dbReference type="GO" id="GO:0016226">
    <property type="term" value="P:iron-sulfur cluster assembly"/>
    <property type="evidence" value="ECO:0007669"/>
    <property type="project" value="InterPro"/>
</dbReference>
<dbReference type="Gene3D" id="3.40.50.300">
    <property type="entry name" value="P-loop containing nucleotide triphosphate hydrolases"/>
    <property type="match status" value="1"/>
</dbReference>
<dbReference type="OrthoDB" id="9809679at2"/>
<dbReference type="RefSeq" id="WP_060917892.1">
    <property type="nucleotide sequence ID" value="NZ_KQ960073.1"/>
</dbReference>
<dbReference type="STRING" id="157687.HMPREF3180_01145"/>
<keyword evidence="8" id="KW-1185">Reference proteome</keyword>
<keyword evidence="2 6" id="KW-0547">Nucleotide-binding</keyword>
<dbReference type="InterPro" id="IPR027417">
    <property type="entry name" value="P-loop_NTPase"/>
</dbReference>
<dbReference type="GO" id="GO:0016887">
    <property type="term" value="F:ATP hydrolysis activity"/>
    <property type="evidence" value="ECO:0007669"/>
    <property type="project" value="UniProtKB-UniRule"/>
</dbReference>
<dbReference type="InterPro" id="IPR019591">
    <property type="entry name" value="Mrp/NBP35_ATP-bd"/>
</dbReference>
<comment type="function">
    <text evidence="6">Binds and transfers iron-sulfur (Fe-S) clusters to target apoproteins. Can hydrolyze ATP.</text>
</comment>
<dbReference type="GO" id="GO:0005524">
    <property type="term" value="F:ATP binding"/>
    <property type="evidence" value="ECO:0007669"/>
    <property type="project" value="UniProtKB-UniRule"/>
</dbReference>
<dbReference type="InterPro" id="IPR000808">
    <property type="entry name" value="Mrp-like_CS"/>
</dbReference>
<comment type="subunit">
    <text evidence="6">Homodimer.</text>
</comment>
<dbReference type="PATRIC" id="fig|157687.3.peg.1140"/>
<evidence type="ECO:0000256" key="5">
    <source>
        <dbReference type="ARBA" id="ARBA00023014"/>
    </source>
</evidence>
<dbReference type="SUPFAM" id="SSF52540">
    <property type="entry name" value="P-loop containing nucleoside triphosphate hydrolases"/>
    <property type="match status" value="1"/>
</dbReference>
<feature type="binding site" evidence="6">
    <location>
        <begin position="30"/>
        <end position="37"/>
    </location>
    <ligand>
        <name>ATP</name>
        <dbReference type="ChEBI" id="CHEBI:30616"/>
    </ligand>
</feature>
<dbReference type="HAMAP" id="MF_02040">
    <property type="entry name" value="Mrp_NBP35"/>
    <property type="match status" value="1"/>
</dbReference>
<dbReference type="GO" id="GO:0005829">
    <property type="term" value="C:cytosol"/>
    <property type="evidence" value="ECO:0007669"/>
    <property type="project" value="TreeGrafter"/>
</dbReference>
<evidence type="ECO:0000256" key="2">
    <source>
        <dbReference type="ARBA" id="ARBA00022741"/>
    </source>
</evidence>
<dbReference type="FunFam" id="3.40.50.300:FF:001119">
    <property type="entry name" value="Iron-sulfur cluster carrier protein"/>
    <property type="match status" value="1"/>
</dbReference>
<dbReference type="PANTHER" id="PTHR23264">
    <property type="entry name" value="NUCLEOTIDE-BINDING PROTEIN NBP35 YEAST -RELATED"/>
    <property type="match status" value="1"/>
</dbReference>
<dbReference type="Proteomes" id="UP000070483">
    <property type="component" value="Unassembled WGS sequence"/>
</dbReference>
<accession>A0A134ACM9</accession>
<proteinExistence type="inferred from homology"/>
<evidence type="ECO:0000256" key="1">
    <source>
        <dbReference type="ARBA" id="ARBA00022723"/>
    </source>
</evidence>
<dbReference type="PANTHER" id="PTHR23264:SF19">
    <property type="entry name" value="CYTOSOLIC FE-S CLUSTER ASSEMBLY FACTOR NUBP2"/>
    <property type="match status" value="1"/>
</dbReference>